<organism evidence="1 2">
    <name type="scientific">Candida boidinii</name>
    <name type="common">Yeast</name>
    <dbReference type="NCBI Taxonomy" id="5477"/>
    <lineage>
        <taxon>Eukaryota</taxon>
        <taxon>Fungi</taxon>
        <taxon>Dikarya</taxon>
        <taxon>Ascomycota</taxon>
        <taxon>Saccharomycotina</taxon>
        <taxon>Pichiomycetes</taxon>
        <taxon>Pichiales</taxon>
        <taxon>Pichiaceae</taxon>
        <taxon>Ogataea</taxon>
        <taxon>Ogataea/Candida clade</taxon>
    </lineage>
</organism>
<keyword evidence="2" id="KW-1185">Reference proteome</keyword>
<gene>
    <name evidence="1" type="ORF">Cboi01_000365000</name>
</gene>
<protein>
    <submittedName>
        <fullName evidence="1">Unnamed protein product</fullName>
    </submittedName>
</protein>
<dbReference type="EMBL" id="BSXV01002072">
    <property type="protein sequence ID" value="GME94797.1"/>
    <property type="molecule type" value="Genomic_DNA"/>
</dbReference>
<name>A0ACB5TTV3_CANBO</name>
<evidence type="ECO:0000313" key="1">
    <source>
        <dbReference type="EMBL" id="GME94797.1"/>
    </source>
</evidence>
<dbReference type="Proteomes" id="UP001165101">
    <property type="component" value="Unassembled WGS sequence"/>
</dbReference>
<comment type="caution">
    <text evidence="1">The sequence shown here is derived from an EMBL/GenBank/DDBJ whole genome shotgun (WGS) entry which is preliminary data.</text>
</comment>
<reference evidence="1" key="1">
    <citation type="submission" date="2023-04" db="EMBL/GenBank/DDBJ databases">
        <title>Candida boidinii NBRC 1967.</title>
        <authorList>
            <person name="Ichikawa N."/>
            <person name="Sato H."/>
            <person name="Tonouchi N."/>
        </authorList>
    </citation>
    <scope>NUCLEOTIDE SEQUENCE</scope>
    <source>
        <strain evidence="1">NBRC 1967</strain>
    </source>
</reference>
<sequence length="305" mass="34618">MLTQEQLSKYKEEGCLAIPGFLDEATVKLLNDEIVKLTNDLDLSTHPMTKFTTSEDGEDKHVGDDYFINSSDKIHYFFEVDAVDSNGKLTKPKDKSINKIGHGLHFLNDKFNSITTTKEIAEICKQLGYKDPRALQSMVIIKQPEIGGKVPPHQDGEFLYSDPLSCTGFWFALEDCTLTNGCLRYLPGSHKKHPVRKRFIKDFEKDGTKFIDTETLEDYDFSKEKEASKEEEDSYVTVEIPAGTLVLIHNSVMHKSERNTSSKSRNAYTFHIVEGESEYDNKNWLQVPPGIPSGTQNFTKIFQSV</sequence>
<accession>A0ACB5TTV3</accession>
<proteinExistence type="predicted"/>
<evidence type="ECO:0000313" key="2">
    <source>
        <dbReference type="Proteomes" id="UP001165101"/>
    </source>
</evidence>